<keyword evidence="1" id="KW-0479">Metal-binding</keyword>
<evidence type="ECO:0000313" key="4">
    <source>
        <dbReference type="EMBL" id="KAF9487190.1"/>
    </source>
</evidence>
<evidence type="ECO:0000256" key="2">
    <source>
        <dbReference type="ARBA" id="ARBA00023008"/>
    </source>
</evidence>
<gene>
    <name evidence="4" type="ORF">BDN71DRAFT_1485366</name>
</gene>
<dbReference type="GO" id="GO:0046872">
    <property type="term" value="F:metal ion binding"/>
    <property type="evidence" value="ECO:0007669"/>
    <property type="project" value="UniProtKB-KW"/>
</dbReference>
<dbReference type="InterPro" id="IPR008922">
    <property type="entry name" value="Di-copper_centre_dom_sf"/>
</dbReference>
<keyword evidence="5" id="KW-1185">Reference proteome</keyword>
<dbReference type="PRINTS" id="PR00092">
    <property type="entry name" value="TYROSINASE"/>
</dbReference>
<dbReference type="InterPro" id="IPR050316">
    <property type="entry name" value="Tyrosinase/Hemocyanin"/>
</dbReference>
<dbReference type="GO" id="GO:0016491">
    <property type="term" value="F:oxidoreductase activity"/>
    <property type="evidence" value="ECO:0007669"/>
    <property type="project" value="InterPro"/>
</dbReference>
<feature type="domain" description="Tyrosinase copper-binding" evidence="3">
    <location>
        <begin position="67"/>
        <end position="279"/>
    </location>
</feature>
<accession>A0A9P5ZHD6</accession>
<dbReference type="Pfam" id="PF00264">
    <property type="entry name" value="Tyrosinase"/>
    <property type="match status" value="1"/>
</dbReference>
<keyword evidence="2" id="KW-0186">Copper</keyword>
<protein>
    <submittedName>
        <fullName evidence="4">Di-copper centre-containing protein</fullName>
    </submittedName>
</protein>
<proteinExistence type="predicted"/>
<reference evidence="4" key="1">
    <citation type="submission" date="2020-11" db="EMBL/GenBank/DDBJ databases">
        <authorList>
            <consortium name="DOE Joint Genome Institute"/>
            <person name="Ahrendt S."/>
            <person name="Riley R."/>
            <person name="Andreopoulos W."/>
            <person name="Labutti K."/>
            <person name="Pangilinan J."/>
            <person name="Ruiz-Duenas F.J."/>
            <person name="Barrasa J.M."/>
            <person name="Sanchez-Garcia M."/>
            <person name="Camarero S."/>
            <person name="Miyauchi S."/>
            <person name="Serrano A."/>
            <person name="Linde D."/>
            <person name="Babiker R."/>
            <person name="Drula E."/>
            <person name="Ayuso-Fernandez I."/>
            <person name="Pacheco R."/>
            <person name="Padilla G."/>
            <person name="Ferreira P."/>
            <person name="Barriuso J."/>
            <person name="Kellner H."/>
            <person name="Castanera R."/>
            <person name="Alfaro M."/>
            <person name="Ramirez L."/>
            <person name="Pisabarro A.G."/>
            <person name="Kuo A."/>
            <person name="Tritt A."/>
            <person name="Lipzen A."/>
            <person name="He G."/>
            <person name="Yan M."/>
            <person name="Ng V."/>
            <person name="Cullen D."/>
            <person name="Martin F."/>
            <person name="Rosso M.-N."/>
            <person name="Henrissat B."/>
            <person name="Hibbett D."/>
            <person name="Martinez A.T."/>
            <person name="Grigoriev I.V."/>
        </authorList>
    </citation>
    <scope>NUCLEOTIDE SEQUENCE</scope>
    <source>
        <strain evidence="4">ATCC 90797</strain>
    </source>
</reference>
<dbReference type="PANTHER" id="PTHR11474">
    <property type="entry name" value="TYROSINASE FAMILY MEMBER"/>
    <property type="match status" value="1"/>
</dbReference>
<dbReference type="EMBL" id="MU154806">
    <property type="protein sequence ID" value="KAF9487190.1"/>
    <property type="molecule type" value="Genomic_DNA"/>
</dbReference>
<dbReference type="PANTHER" id="PTHR11474:SF126">
    <property type="entry name" value="TYROSINASE-LIKE PROTEIN TYR-1-RELATED"/>
    <property type="match status" value="1"/>
</dbReference>
<evidence type="ECO:0000313" key="5">
    <source>
        <dbReference type="Proteomes" id="UP000807025"/>
    </source>
</evidence>
<comment type="caution">
    <text evidence="4">The sequence shown here is derived from an EMBL/GenBank/DDBJ whole genome shotgun (WGS) entry which is preliminary data.</text>
</comment>
<organism evidence="4 5">
    <name type="scientific">Pleurotus eryngii</name>
    <name type="common">Boletus of the steppes</name>
    <dbReference type="NCBI Taxonomy" id="5323"/>
    <lineage>
        <taxon>Eukaryota</taxon>
        <taxon>Fungi</taxon>
        <taxon>Dikarya</taxon>
        <taxon>Basidiomycota</taxon>
        <taxon>Agaricomycotina</taxon>
        <taxon>Agaricomycetes</taxon>
        <taxon>Agaricomycetidae</taxon>
        <taxon>Agaricales</taxon>
        <taxon>Pleurotineae</taxon>
        <taxon>Pleurotaceae</taxon>
        <taxon>Pleurotus</taxon>
    </lineage>
</organism>
<dbReference type="InterPro" id="IPR002227">
    <property type="entry name" value="Tyrosinase_Cu-bd"/>
</dbReference>
<sequence>MFLSTLVHARNSGLNPGLKPAKGNQCREIIVRKEWRDLSATDKARYIGAVKCLQALPASTDLPGVRTRFDDFQAIHVALMIEVHQVGQFYPWHRRMIQVYERMLREDCGYTGAQPFWDWTRDADDSETIVDSPIFDPVFGFGGNGIDVPGWAGHFGNFTMIPGFTGGGCITDGPFASYNLSVGPGTIPTDHCLVRAFNPLALNYIRTPQVEQILKEPTFERFRIEVEGTPVTSDFRVHDGGHIAIGGEMIDRYSTREVNPLFYLHHTNLDRLWSMWQARDPKRRLNDISGYTGCM</sequence>
<dbReference type="AlphaFoldDB" id="A0A9P5ZHD6"/>
<dbReference type="Proteomes" id="UP000807025">
    <property type="component" value="Unassembled WGS sequence"/>
</dbReference>
<evidence type="ECO:0000259" key="3">
    <source>
        <dbReference type="Pfam" id="PF00264"/>
    </source>
</evidence>
<dbReference type="OrthoDB" id="6132182at2759"/>
<evidence type="ECO:0000256" key="1">
    <source>
        <dbReference type="ARBA" id="ARBA00022723"/>
    </source>
</evidence>
<dbReference type="SUPFAM" id="SSF48056">
    <property type="entry name" value="Di-copper centre-containing domain"/>
    <property type="match status" value="1"/>
</dbReference>
<dbReference type="Gene3D" id="1.10.1280.10">
    <property type="entry name" value="Di-copper center containing domain from catechol oxidase"/>
    <property type="match status" value="1"/>
</dbReference>
<name>A0A9P5ZHD6_PLEER</name>